<feature type="transmembrane region" description="Helical" evidence="2">
    <location>
        <begin position="306"/>
        <end position="329"/>
    </location>
</feature>
<feature type="region of interest" description="Disordered" evidence="1">
    <location>
        <begin position="88"/>
        <end position="107"/>
    </location>
</feature>
<feature type="transmembrane region" description="Helical" evidence="2">
    <location>
        <begin position="12"/>
        <end position="29"/>
    </location>
</feature>
<dbReference type="InterPro" id="IPR008756">
    <property type="entry name" value="Peptidase_M56"/>
</dbReference>
<dbReference type="InterPro" id="IPR052173">
    <property type="entry name" value="Beta-lactam_resp_regulator"/>
</dbReference>
<feature type="transmembrane region" description="Helical" evidence="2">
    <location>
        <begin position="133"/>
        <end position="151"/>
    </location>
</feature>
<dbReference type="Proteomes" id="UP000013520">
    <property type="component" value="Chromosome"/>
</dbReference>
<feature type="domain" description="Peptidase M56" evidence="3">
    <location>
        <begin position="8"/>
        <end position="296"/>
    </location>
</feature>
<reference evidence="4 5" key="1">
    <citation type="submission" date="2012-01" db="EMBL/GenBank/DDBJ databases">
        <title>Complete sequence of Desulfotomaculum gibsoniae DSM 7213.</title>
        <authorList>
            <consortium name="US DOE Joint Genome Institute"/>
            <person name="Lucas S."/>
            <person name="Han J."/>
            <person name="Lapidus A."/>
            <person name="Cheng J.-F."/>
            <person name="Goodwin L."/>
            <person name="Pitluck S."/>
            <person name="Peters L."/>
            <person name="Ovchinnikova G."/>
            <person name="Teshima H."/>
            <person name="Detter J.C."/>
            <person name="Han C."/>
            <person name="Tapia R."/>
            <person name="Land M."/>
            <person name="Hauser L."/>
            <person name="Kyrpides N."/>
            <person name="Ivanova N."/>
            <person name="Pagani I."/>
            <person name="Parshina S."/>
            <person name="Plugge C."/>
            <person name="Muyzer G."/>
            <person name="Kuever J."/>
            <person name="Ivanova A."/>
            <person name="Nazina T."/>
            <person name="Klenk H.-P."/>
            <person name="Brambilla E."/>
            <person name="Spring S."/>
            <person name="Stams A.F."/>
            <person name="Woyke T."/>
        </authorList>
    </citation>
    <scope>NUCLEOTIDE SEQUENCE [LARGE SCALE GENOMIC DNA]</scope>
    <source>
        <strain evidence="4 5">DSM 7213</strain>
    </source>
</reference>
<proteinExistence type="predicted"/>
<evidence type="ECO:0000259" key="3">
    <source>
        <dbReference type="Pfam" id="PF05569"/>
    </source>
</evidence>
<protein>
    <submittedName>
        <fullName evidence="4">Antirepressor regulating drug resistance protein</fullName>
    </submittedName>
</protein>
<dbReference type="OrthoDB" id="9804799at2"/>
<dbReference type="InterPro" id="IPR028994">
    <property type="entry name" value="Integrin_alpha_N"/>
</dbReference>
<dbReference type="PANTHER" id="PTHR34978">
    <property type="entry name" value="POSSIBLE SENSOR-TRANSDUCER PROTEIN BLAR"/>
    <property type="match status" value="1"/>
</dbReference>
<dbReference type="SUPFAM" id="SSF69318">
    <property type="entry name" value="Integrin alpha N-terminal domain"/>
    <property type="match status" value="1"/>
</dbReference>
<dbReference type="eggNOG" id="COG4219">
    <property type="taxonomic scope" value="Bacteria"/>
</dbReference>
<dbReference type="STRING" id="767817.Desgi_0249"/>
<dbReference type="AlphaFoldDB" id="R4KDT4"/>
<dbReference type="Pfam" id="PF05569">
    <property type="entry name" value="Peptidase_M56"/>
    <property type="match status" value="1"/>
</dbReference>
<organism evidence="4 5">
    <name type="scientific">Desulfoscipio gibsoniae DSM 7213</name>
    <dbReference type="NCBI Taxonomy" id="767817"/>
    <lineage>
        <taxon>Bacteria</taxon>
        <taxon>Bacillati</taxon>
        <taxon>Bacillota</taxon>
        <taxon>Clostridia</taxon>
        <taxon>Eubacteriales</taxon>
        <taxon>Desulfallaceae</taxon>
        <taxon>Desulfoscipio</taxon>
    </lineage>
</organism>
<keyword evidence="2" id="KW-0812">Transmembrane</keyword>
<name>R4KDT4_9FIRM</name>
<keyword evidence="2" id="KW-0472">Membrane</keyword>
<dbReference type="RefSeq" id="WP_006522975.1">
    <property type="nucleotide sequence ID" value="NC_021184.1"/>
</dbReference>
<feature type="transmembrane region" description="Helical" evidence="2">
    <location>
        <begin position="36"/>
        <end position="54"/>
    </location>
</feature>
<gene>
    <name evidence="4" type="ORF">Desgi_0249</name>
</gene>
<dbReference type="CDD" id="cd07341">
    <property type="entry name" value="M56_BlaR1_MecR1_like"/>
    <property type="match status" value="1"/>
</dbReference>
<evidence type="ECO:0000313" key="4">
    <source>
        <dbReference type="EMBL" id="AGK99841.1"/>
    </source>
</evidence>
<keyword evidence="5" id="KW-1185">Reference proteome</keyword>
<evidence type="ECO:0000256" key="2">
    <source>
        <dbReference type="SAM" id="Phobius"/>
    </source>
</evidence>
<accession>R4KDT4</accession>
<evidence type="ECO:0000313" key="5">
    <source>
        <dbReference type="Proteomes" id="UP000013520"/>
    </source>
</evidence>
<dbReference type="HOGENOM" id="CLU_373737_0_0_9"/>
<sequence>MMNFFDILLKMSLQASLLICVIMVLRTFIAKLPKVYTCMLWVLVLIRLLCPIFIESGFSLVPQMDGEANTVFSDQSRLLPAEPAQESFADNASTNGGEPVGPAPANSTPIYNNETVNTAFDNSIGTDWSVGDILFILWMIGIVLMVVLHITQYVRMKKMLRTAVHTEEGVWECDRIHSPFVMGCIKPRIYLPFGITGVERAYIVSHERSHIHHFDPQLCILEIAALCLHWWNPFVWLAVYRMNQDREMLCDEAVLKHADINTRKEYSATLLQFAMKQSKLAVIVSFGETNTESSIKHILKFRRPTAMISAFLILIVGICAFCFLTVPGIEATPVMDSKVNGTDITPEVSLEQSDTGLLGDKEYADLIMKYLEEDNNAGFASLIKYPIKLYVGDQQKVIYNEEEFLTAYDQIIQEDFKASVLATDTDNLPTNMYGVRMGNGELWFEKFDSTGYQIYAINNSSVVSYPQEDIFITGWNNKTMNLDMSMQEKDTWYSKIIKDIPHAEESYEIRGVYYEDMDKNGSLDLLLLLKLRDGAITPESYPGTYLCIYMNDDPVYLKEYKESLYLAFRHVLYGDVDRDGCTEIIYSIDTGGNGGNGSAEKSILKYKEHTLMQMSLPGDDLEELEEDVDEGYEVKVLYGKGENEYKAVCDSLGRTVEFHGKNAVDANGNKSVQNIRENELAGGNCRGYTEFSIISKSGQEYLQAKEYLHGEGGINHCVGWASFLMDWDENGNPSVLKFDVEEL</sequence>
<dbReference type="KEGG" id="dgi:Desgi_0249"/>
<dbReference type="PANTHER" id="PTHR34978:SF3">
    <property type="entry name" value="SLR0241 PROTEIN"/>
    <property type="match status" value="1"/>
</dbReference>
<dbReference type="EMBL" id="CP003273">
    <property type="protein sequence ID" value="AGK99841.1"/>
    <property type="molecule type" value="Genomic_DNA"/>
</dbReference>
<evidence type="ECO:0000256" key="1">
    <source>
        <dbReference type="SAM" id="MobiDB-lite"/>
    </source>
</evidence>
<keyword evidence="2" id="KW-1133">Transmembrane helix</keyword>